<dbReference type="PRINTS" id="PR01438">
    <property type="entry name" value="UNVRSLSTRESS"/>
</dbReference>
<comment type="similarity">
    <text evidence="1">Belongs to the universal stress protein A family.</text>
</comment>
<reference evidence="3" key="1">
    <citation type="submission" date="2016-09" db="EMBL/GenBank/DDBJ databases">
        <title>Genome sequence of Chlorobaculum limnaeum.</title>
        <authorList>
            <person name="Liu Z."/>
            <person name="Tank M."/>
            <person name="Bryant D.A."/>
        </authorList>
    </citation>
    <scope>NUCLEOTIDE SEQUENCE [LARGE SCALE GENOMIC DNA]</scope>
    <source>
        <strain evidence="3">DSM 1677</strain>
    </source>
</reference>
<feature type="domain" description="UspA" evidence="2">
    <location>
        <begin position="150"/>
        <end position="292"/>
    </location>
</feature>
<dbReference type="EMBL" id="CP017305">
    <property type="protein sequence ID" value="AOS84282.1"/>
    <property type="molecule type" value="Genomic_DNA"/>
</dbReference>
<dbReference type="PANTHER" id="PTHR46268">
    <property type="entry name" value="STRESS RESPONSE PROTEIN NHAX"/>
    <property type="match status" value="1"/>
</dbReference>
<dbReference type="PANTHER" id="PTHR46268:SF6">
    <property type="entry name" value="UNIVERSAL STRESS PROTEIN UP12"/>
    <property type="match status" value="1"/>
</dbReference>
<evidence type="ECO:0000259" key="2">
    <source>
        <dbReference type="Pfam" id="PF00582"/>
    </source>
</evidence>
<dbReference type="SUPFAM" id="SSF52402">
    <property type="entry name" value="Adenine nucleotide alpha hydrolases-like"/>
    <property type="match status" value="2"/>
</dbReference>
<dbReference type="STRING" id="274537.BIU88_09165"/>
<organism evidence="3 4">
    <name type="scientific">Chlorobaculum limnaeum</name>
    <dbReference type="NCBI Taxonomy" id="274537"/>
    <lineage>
        <taxon>Bacteria</taxon>
        <taxon>Pseudomonadati</taxon>
        <taxon>Chlorobiota</taxon>
        <taxon>Chlorobiia</taxon>
        <taxon>Chlorobiales</taxon>
        <taxon>Chlorobiaceae</taxon>
        <taxon>Chlorobaculum</taxon>
    </lineage>
</organism>
<dbReference type="InterPro" id="IPR006015">
    <property type="entry name" value="Universal_stress_UspA"/>
</dbReference>
<evidence type="ECO:0000313" key="4">
    <source>
        <dbReference type="Proteomes" id="UP000095185"/>
    </source>
</evidence>
<dbReference type="Proteomes" id="UP000095185">
    <property type="component" value="Chromosome"/>
</dbReference>
<dbReference type="CDD" id="cd00293">
    <property type="entry name" value="USP-like"/>
    <property type="match status" value="2"/>
</dbReference>
<dbReference type="InterPro" id="IPR014729">
    <property type="entry name" value="Rossmann-like_a/b/a_fold"/>
</dbReference>
<dbReference type="RefSeq" id="WP_069810475.1">
    <property type="nucleotide sequence ID" value="NZ_CP017305.1"/>
</dbReference>
<dbReference type="Pfam" id="PF00582">
    <property type="entry name" value="Usp"/>
    <property type="match status" value="2"/>
</dbReference>
<name>A0A1D8CZE2_CHLLM</name>
<dbReference type="AlphaFoldDB" id="A0A1D8CZE2"/>
<sequence>MKPISSLLVASDFSTDSRHAMQRAALLCKSAGITRGTALHVVETGLLESLTRLLHLPCEAESTLLDDAMRSLEKEVASIFEGSGVQLEPKVRSGKAVDRIIEAAAEPEMVLLGAKGRNLLNATIGSTPGRVIRQSGKPVLVVKSEPVQPYRKVLVAVDFSAHSRRAVEWAARVAPTAPLYLVHVYQAMFEGKMKYAGVTENAINDYRRRAREAAELEMEHFISTLTGVHNLRLHKMIRHGEHPAQTLVRAIRKTGADLVAVGKQGKSLMERLLLGSVTLNLLELSPCDLLVTQ</sequence>
<feature type="domain" description="UspA" evidence="2">
    <location>
        <begin position="7"/>
        <end position="143"/>
    </location>
</feature>
<proteinExistence type="inferred from homology"/>
<dbReference type="Gene3D" id="3.40.50.620">
    <property type="entry name" value="HUPs"/>
    <property type="match status" value="2"/>
</dbReference>
<accession>A0A1D8CZE2</accession>
<evidence type="ECO:0000313" key="3">
    <source>
        <dbReference type="EMBL" id="AOS84282.1"/>
    </source>
</evidence>
<dbReference type="KEGG" id="clz:BIU88_09165"/>
<protein>
    <recommendedName>
        <fullName evidence="2">UspA domain-containing protein</fullName>
    </recommendedName>
</protein>
<gene>
    <name evidence="3" type="ORF">BIU88_09165</name>
</gene>
<keyword evidence="4" id="KW-1185">Reference proteome</keyword>
<dbReference type="InterPro" id="IPR006016">
    <property type="entry name" value="UspA"/>
</dbReference>
<evidence type="ECO:0000256" key="1">
    <source>
        <dbReference type="ARBA" id="ARBA00008791"/>
    </source>
</evidence>